<dbReference type="GO" id="GO:0003677">
    <property type="term" value="F:DNA binding"/>
    <property type="evidence" value="ECO:0007669"/>
    <property type="project" value="InterPro"/>
</dbReference>
<dbReference type="GeneID" id="111018680"/>
<dbReference type="GO" id="GO:0005634">
    <property type="term" value="C:nucleus"/>
    <property type="evidence" value="ECO:0007669"/>
    <property type="project" value="UniProtKB-SubCell"/>
</dbReference>
<dbReference type="GO" id="GO:0003700">
    <property type="term" value="F:DNA-binding transcription factor activity"/>
    <property type="evidence" value="ECO:0007669"/>
    <property type="project" value="InterPro"/>
</dbReference>
<dbReference type="RefSeq" id="XP_022150571.1">
    <property type="nucleotide sequence ID" value="XM_022294879.1"/>
</dbReference>
<evidence type="ECO:0000313" key="5">
    <source>
        <dbReference type="Proteomes" id="UP000504603"/>
    </source>
</evidence>
<keyword evidence="5" id="KW-1185">Reference proteome</keyword>
<sequence length="437" mass="48988">MANAAVAAVSDFSAALSVLHQTGVPVVLMSTEMNMKAAGKSIAESGFHFLEKPISMEDIELVWQLVYRKIRNPRANNLGENANQGKKSEIGGMCGRVVNVARGVEWNAIEEEGKENYGENFGEREARLKVSGTVFDYLETTKMNAEEKKNRNECTNKRSRIVWNSKLHRKFTEALSKLGNKKSSPKIILKMMNEPSLTLRQVASHLQKFKSQVKHLNKITESDASTPLSRVQLQQLPVKQNSITNILGQPNYSPDLTDNQRQFQVLSSCLNGPQLPFQNVDHCHLRMMDQSNSNSYGTTRSNDLQPETYGGFKGMNLVADNRIFGDELCMNESSESFVQTSQSNLQYFSADVDYCPFLSADAVQELEFARNLAGCLDVDNITSGTHRATLDSLNQNVYLKELDDLLNNTAEDPMVYCCFDGEVNSFDIDQYSQWLNA</sequence>
<dbReference type="FunFam" id="1.10.10.60:FF:000007">
    <property type="entry name" value="Two-component response regulator"/>
    <property type="match status" value="1"/>
</dbReference>
<dbReference type="PANTHER" id="PTHR31442">
    <property type="entry name" value="HOMEODOMAIN-LIKE SUPERFAMILY PROTEIN-RELATED"/>
    <property type="match status" value="1"/>
</dbReference>
<reference evidence="6" key="1">
    <citation type="submission" date="2025-08" db="UniProtKB">
        <authorList>
            <consortium name="RefSeq"/>
        </authorList>
    </citation>
    <scope>IDENTIFICATION</scope>
    <source>
        <strain evidence="6">OHB3-1</strain>
    </source>
</reference>
<dbReference type="SUPFAM" id="SSF46689">
    <property type="entry name" value="Homeodomain-like"/>
    <property type="match status" value="1"/>
</dbReference>
<dbReference type="OrthoDB" id="1743485at2759"/>
<dbReference type="Gene3D" id="1.10.10.60">
    <property type="entry name" value="Homeodomain-like"/>
    <property type="match status" value="1"/>
</dbReference>
<dbReference type="NCBIfam" id="TIGR01557">
    <property type="entry name" value="myb_SHAQKYF"/>
    <property type="match status" value="1"/>
</dbReference>
<keyword evidence="4" id="KW-0539">Nucleus</keyword>
<protein>
    <submittedName>
        <fullName evidence="6">Two-component response regulator ORR24-like</fullName>
    </submittedName>
</protein>
<evidence type="ECO:0000313" key="6">
    <source>
        <dbReference type="RefSeq" id="XP_022150571.1"/>
    </source>
</evidence>
<proteinExistence type="predicted"/>
<name>A0A6J1DBX2_MOMCH</name>
<dbReference type="InterPro" id="IPR006447">
    <property type="entry name" value="Myb_dom_plants"/>
</dbReference>
<keyword evidence="2" id="KW-0805">Transcription regulation</keyword>
<dbReference type="AlphaFoldDB" id="A0A6J1DBX2"/>
<dbReference type="KEGG" id="mcha:111018680"/>
<accession>A0A6J1DBX2</accession>
<dbReference type="PANTHER" id="PTHR31442:SF40">
    <property type="entry name" value="HOMEODOMAIN-LIKE SUPERFAMILY PROTEIN"/>
    <property type="match status" value="1"/>
</dbReference>
<evidence type="ECO:0000256" key="1">
    <source>
        <dbReference type="ARBA" id="ARBA00004123"/>
    </source>
</evidence>
<keyword evidence="3" id="KW-0804">Transcription</keyword>
<evidence type="ECO:0000256" key="3">
    <source>
        <dbReference type="ARBA" id="ARBA00023163"/>
    </source>
</evidence>
<dbReference type="InterPro" id="IPR009057">
    <property type="entry name" value="Homeodomain-like_sf"/>
</dbReference>
<gene>
    <name evidence="6" type="primary">LOC111018680</name>
</gene>
<evidence type="ECO:0000256" key="4">
    <source>
        <dbReference type="ARBA" id="ARBA00023242"/>
    </source>
</evidence>
<evidence type="ECO:0000256" key="2">
    <source>
        <dbReference type="ARBA" id="ARBA00023015"/>
    </source>
</evidence>
<dbReference type="Proteomes" id="UP000504603">
    <property type="component" value="Unplaced"/>
</dbReference>
<comment type="subcellular location">
    <subcellularLocation>
        <location evidence="1">Nucleus</location>
    </subcellularLocation>
</comment>
<dbReference type="InterPro" id="IPR044841">
    <property type="entry name" value="LUX/BOA-like"/>
</dbReference>
<organism evidence="5 6">
    <name type="scientific">Momordica charantia</name>
    <name type="common">Bitter gourd</name>
    <name type="synonym">Balsam pear</name>
    <dbReference type="NCBI Taxonomy" id="3673"/>
    <lineage>
        <taxon>Eukaryota</taxon>
        <taxon>Viridiplantae</taxon>
        <taxon>Streptophyta</taxon>
        <taxon>Embryophyta</taxon>
        <taxon>Tracheophyta</taxon>
        <taxon>Spermatophyta</taxon>
        <taxon>Magnoliopsida</taxon>
        <taxon>eudicotyledons</taxon>
        <taxon>Gunneridae</taxon>
        <taxon>Pentapetalae</taxon>
        <taxon>rosids</taxon>
        <taxon>fabids</taxon>
        <taxon>Cucurbitales</taxon>
        <taxon>Cucurbitaceae</taxon>
        <taxon>Momordiceae</taxon>
        <taxon>Momordica</taxon>
    </lineage>
</organism>